<feature type="domain" description="N-acetyltransferase" evidence="8">
    <location>
        <begin position="326"/>
        <end position="479"/>
    </location>
</feature>
<dbReference type="PANTHER" id="PTHR23342:SF0">
    <property type="entry name" value="N-ACETYLGLUTAMATE SYNTHASE, MITOCHONDRIAL"/>
    <property type="match status" value="1"/>
</dbReference>
<evidence type="ECO:0000256" key="4">
    <source>
        <dbReference type="ARBA" id="ARBA00022679"/>
    </source>
</evidence>
<dbReference type="InterPro" id="IPR036393">
    <property type="entry name" value="AceGlu_kinase-like_sf"/>
</dbReference>
<dbReference type="OrthoDB" id="438291at2759"/>
<evidence type="ECO:0000256" key="6">
    <source>
        <dbReference type="ARBA" id="ARBA00022777"/>
    </source>
</evidence>
<reference evidence="9 10" key="1">
    <citation type="submission" date="2017-06" db="EMBL/GenBank/DDBJ databases">
        <title>Comparative genomic analysis of Ambrosia Fusariam Clade fungi.</title>
        <authorList>
            <person name="Stajich J.E."/>
            <person name="Carrillo J."/>
            <person name="Kijimoto T."/>
            <person name="Eskalen A."/>
            <person name="O'Donnell K."/>
            <person name="Kasson M."/>
        </authorList>
    </citation>
    <scope>NUCLEOTIDE SEQUENCE [LARGE SCALE GENOMIC DNA]</scope>
    <source>
        <strain evidence="9 10">NRRL62584</strain>
    </source>
</reference>
<protein>
    <submittedName>
        <fullName evidence="9">Protein arg-6, mitochondrial</fullName>
    </submittedName>
</protein>
<comment type="pathway">
    <text evidence="1">Amino-acid biosynthesis; L-arginine biosynthesis; N(2)-acetyl-L-ornithine from L-glutamate: step 2/4.</text>
</comment>
<dbReference type="PANTHER" id="PTHR23342">
    <property type="entry name" value="N-ACETYLGLUTAMATE SYNTHASE"/>
    <property type="match status" value="1"/>
</dbReference>
<keyword evidence="3" id="KW-0028">Amino-acid biosynthesis</keyword>
<dbReference type="Pfam" id="PF04768">
    <property type="entry name" value="NAT"/>
    <property type="match status" value="1"/>
</dbReference>
<dbReference type="GO" id="GO:0003991">
    <property type="term" value="F:acetylglutamate kinase activity"/>
    <property type="evidence" value="ECO:0007669"/>
    <property type="project" value="TreeGrafter"/>
</dbReference>
<evidence type="ECO:0000256" key="2">
    <source>
        <dbReference type="ARBA" id="ARBA00022571"/>
    </source>
</evidence>
<dbReference type="CDD" id="cd04263">
    <property type="entry name" value="DUF619-NAGK-FABP"/>
    <property type="match status" value="1"/>
</dbReference>
<dbReference type="GO" id="GO:0005524">
    <property type="term" value="F:ATP binding"/>
    <property type="evidence" value="ECO:0007669"/>
    <property type="project" value="UniProtKB-KW"/>
</dbReference>
<evidence type="ECO:0000313" key="10">
    <source>
        <dbReference type="Proteomes" id="UP000288168"/>
    </source>
</evidence>
<name>A0A428P3V9_9HYPO</name>
<dbReference type="STRING" id="1325734.A0A428P3V9"/>
<dbReference type="Proteomes" id="UP000288168">
    <property type="component" value="Unassembled WGS sequence"/>
</dbReference>
<evidence type="ECO:0000313" key="9">
    <source>
        <dbReference type="EMBL" id="RSL47718.1"/>
    </source>
</evidence>
<keyword evidence="7" id="KW-0067">ATP-binding</keyword>
<evidence type="ECO:0000256" key="7">
    <source>
        <dbReference type="ARBA" id="ARBA00022840"/>
    </source>
</evidence>
<dbReference type="InterPro" id="IPR006855">
    <property type="entry name" value="Vertebrate-like_GNAT_dom"/>
</dbReference>
<dbReference type="FunFam" id="3.40.630.30:FF:000029">
    <property type="entry name" value="Bifunctional acetylglutamate kinase/N-acetyl-gamma-glutamyl-phosphate reductase"/>
    <property type="match status" value="1"/>
</dbReference>
<accession>A0A428P3V9</accession>
<comment type="caution">
    <text evidence="9">The sequence shown here is derived from an EMBL/GenBank/DDBJ whole genome shotgun (WGS) entry which is preliminary data.</text>
</comment>
<dbReference type="InterPro" id="IPR041734">
    <property type="entry name" value="NAGK-fArgBP"/>
</dbReference>
<dbReference type="NCBIfam" id="TIGR00761">
    <property type="entry name" value="argB"/>
    <property type="match status" value="1"/>
</dbReference>
<dbReference type="GO" id="GO:0003942">
    <property type="term" value="F:N-acetyl-gamma-glutamyl-phosphate reductase activity"/>
    <property type="evidence" value="ECO:0007669"/>
    <property type="project" value="TreeGrafter"/>
</dbReference>
<dbReference type="Gene3D" id="3.40.630.30">
    <property type="match status" value="1"/>
</dbReference>
<dbReference type="EMBL" id="NKCI01000211">
    <property type="protein sequence ID" value="RSL47718.1"/>
    <property type="molecule type" value="Genomic_DNA"/>
</dbReference>
<keyword evidence="5" id="KW-0547">Nucleotide-binding</keyword>
<keyword evidence="6" id="KW-0418">Kinase</keyword>
<dbReference type="AlphaFoldDB" id="A0A428P3V9"/>
<keyword evidence="10" id="KW-1185">Reference proteome</keyword>
<organism evidence="9 10">
    <name type="scientific">Fusarium duplospermum</name>
    <dbReference type="NCBI Taxonomy" id="1325734"/>
    <lineage>
        <taxon>Eukaryota</taxon>
        <taxon>Fungi</taxon>
        <taxon>Dikarya</taxon>
        <taxon>Ascomycota</taxon>
        <taxon>Pezizomycotina</taxon>
        <taxon>Sordariomycetes</taxon>
        <taxon>Hypocreomycetidae</taxon>
        <taxon>Hypocreales</taxon>
        <taxon>Nectriaceae</taxon>
        <taxon>Fusarium</taxon>
        <taxon>Fusarium solani species complex</taxon>
    </lineage>
</organism>
<evidence type="ECO:0000256" key="5">
    <source>
        <dbReference type="ARBA" id="ARBA00022741"/>
    </source>
</evidence>
<gene>
    <name evidence="9" type="ORF">CEP54_013273</name>
</gene>
<dbReference type="Pfam" id="PF00696">
    <property type="entry name" value="AA_kinase"/>
    <property type="match status" value="1"/>
</dbReference>
<dbReference type="InterPro" id="IPR001048">
    <property type="entry name" value="Asp/Glu/Uridylate_kinase"/>
</dbReference>
<dbReference type="SUPFAM" id="SSF53633">
    <property type="entry name" value="Carbamate kinase-like"/>
    <property type="match status" value="1"/>
</dbReference>
<keyword evidence="2" id="KW-0055">Arginine biosynthesis</keyword>
<dbReference type="Gene3D" id="3.40.1160.10">
    <property type="entry name" value="Acetylglutamate kinase-like"/>
    <property type="match status" value="1"/>
</dbReference>
<dbReference type="CDD" id="cd04252">
    <property type="entry name" value="AAK_NAGK-fArgBP"/>
    <property type="match status" value="1"/>
</dbReference>
<dbReference type="UniPathway" id="UPA00068">
    <property type="reaction ID" value="UER00107"/>
</dbReference>
<proteinExistence type="predicted"/>
<keyword evidence="4" id="KW-0808">Transferase</keyword>
<dbReference type="PROSITE" id="PS51731">
    <property type="entry name" value="GNAT_NAGS"/>
    <property type="match status" value="1"/>
</dbReference>
<evidence type="ECO:0000256" key="1">
    <source>
        <dbReference type="ARBA" id="ARBA00004828"/>
    </source>
</evidence>
<evidence type="ECO:0000256" key="3">
    <source>
        <dbReference type="ARBA" id="ARBA00022605"/>
    </source>
</evidence>
<dbReference type="GO" id="GO:0006526">
    <property type="term" value="P:L-arginine biosynthetic process"/>
    <property type="evidence" value="ECO:0007669"/>
    <property type="project" value="UniProtKB-UniPathway"/>
</dbReference>
<dbReference type="InterPro" id="IPR004662">
    <property type="entry name" value="AcgluKinase_fam"/>
</dbReference>
<dbReference type="GO" id="GO:0005759">
    <property type="term" value="C:mitochondrial matrix"/>
    <property type="evidence" value="ECO:0007669"/>
    <property type="project" value="TreeGrafter"/>
</dbReference>
<sequence>MLPAGVRRAAPAVARAAVTARISAVARVAPPTHHRYLTNNRRALSTTRTLLTSSPGRDRTREIVAQTVSSIGSKREGQQYLKLFTSVSSQKFAVIKVGGAILTDFLEELSASLLFLSELGLYPVVVHGGGPQLNSRLEAAGVEPQFEEGIRVTDAKTLGVARKLFLEENLKLINRLDELGVATRPISGAFIADYLDKEKWQYVGKVTKVNKEAIEQSIESGYIPVLTSMAETEDGRLLNVNADVAAAELARALQPLKVVYLSEKGGLFDGDGEKISAINLDAEYDHLMSQPWNSSSVAIIHPSDLQKELFTDSGAGTLIRRGDKIQKVESISEISDLAKFKETLVRDREGLDAEATVDRFVDLLGEKKFSAYYDDGMQCLAVVLPASEERPVATLATLNITKSGWLSNIAENVFAAIKKDHPSLAWTVSEEDENLTWFFDKADGSFNKNGSVLFYYGCDLRSNALDPVYDDFVAHGRAMLGDTNLESRLRSAAQTASQALNASQSRT</sequence>
<evidence type="ECO:0000259" key="8">
    <source>
        <dbReference type="PROSITE" id="PS51731"/>
    </source>
</evidence>